<feature type="domain" description="TonB-dependent receptor plug" evidence="16">
    <location>
        <begin position="57"/>
        <end position="170"/>
    </location>
</feature>
<dbReference type="InterPro" id="IPR037066">
    <property type="entry name" value="Plug_dom_sf"/>
</dbReference>
<feature type="domain" description="TonB-dependent receptor-like beta-barrel" evidence="15">
    <location>
        <begin position="309"/>
        <end position="792"/>
    </location>
</feature>
<dbReference type="InterPro" id="IPR000531">
    <property type="entry name" value="Beta-barrel_TonB"/>
</dbReference>
<dbReference type="SUPFAM" id="SSF56935">
    <property type="entry name" value="Porins"/>
    <property type="match status" value="1"/>
</dbReference>
<dbReference type="Gene3D" id="2.170.130.10">
    <property type="entry name" value="TonB-dependent receptor, plug domain"/>
    <property type="match status" value="1"/>
</dbReference>
<evidence type="ECO:0000313" key="18">
    <source>
        <dbReference type="Proteomes" id="UP000501568"/>
    </source>
</evidence>
<dbReference type="EMBL" id="CP049109">
    <property type="protein sequence ID" value="QIG79694.1"/>
    <property type="molecule type" value="Genomic_DNA"/>
</dbReference>
<keyword evidence="5" id="KW-0812">Transmembrane</keyword>
<dbReference type="PANTHER" id="PTHR32552:SF89">
    <property type="entry name" value="CATECHOLATE SIDEROPHORE RECEPTOR FIU"/>
    <property type="match status" value="1"/>
</dbReference>
<feature type="region of interest" description="Disordered" evidence="13">
    <location>
        <begin position="23"/>
        <end position="45"/>
    </location>
</feature>
<name>A0A6G6Y423_9SPHN</name>
<organism evidence="17 18">
    <name type="scientific">Stakelama tenebrarum</name>
    <dbReference type="NCBI Taxonomy" id="2711215"/>
    <lineage>
        <taxon>Bacteria</taxon>
        <taxon>Pseudomonadati</taxon>
        <taxon>Pseudomonadota</taxon>
        <taxon>Alphaproteobacteria</taxon>
        <taxon>Sphingomonadales</taxon>
        <taxon>Sphingomonadaceae</taxon>
        <taxon>Stakelama</taxon>
    </lineage>
</organism>
<comment type="similarity">
    <text evidence="12">Belongs to the TonB-dependent receptor family.</text>
</comment>
<evidence type="ECO:0000313" key="17">
    <source>
        <dbReference type="EMBL" id="QIG79694.1"/>
    </source>
</evidence>
<keyword evidence="11" id="KW-0998">Cell outer membrane</keyword>
<sequence>MKKVFLLGAATMALGLPVTAHAQTQNETEASEGAAQAQNQPQRRATFSTGVARARDLLDSAISTSTLAGDEIVELSARSTSEIFRAIPGMRSESTGGDNFANMSVRGLPIALGGAKFLQIQENGLPTLEFGDIAYATADNFLRADLNLAGIQAIRGGSASTFASNSPGGIVNLIDKTGDVEGGTFQLTSGLDYETYRADFEYGGHITESLRFHIGGFYRQGEGPREIGYDGYKGGQVKLNVTQEFAGGGYFRFYGKYLDDRTPPTAYAPVMVTGTNSDPVYSSVPGFDIKSDSMLSRYYPAHLALGNDNTTVETPFSEGSHAKMWSGGFETRFNVGEWSVTEKFRYSDISGNVIQPYILTGTMPPLPPSIGSASSLMGMFGVTGIGYATGPNAGQMIADPSTLNGNGLLAIMTTPAVNLDSLDNITNDLRISRVFGIGDGKFTLTGGFYKSRQEIATTWKYATMVSEIRGDGEAALIDMFAGPTQLTENGFLGYSGVLIGGQRHDRYDLTYNVNAPYGSVNYAIGKFAFGASIRYDFGSAKGTLWGSSLTPAARFATNDVNGDGTITFPETRVSTLPYGDPAPVDYDYDYLSYSVSTNFRMAQNFSLFGRYSKGGRANADRILFAGYVDTTTGELLRDDAAYDPVRQFEAGFKYRTDALMVFATGFWAKTKEHNINLDRSYRAYGLELEAGYRTGIFSISGGATWTKAEITADALDPTTIGNTPKHQADLIFQVMPRIDTDRFSIGAAVLGTTDSFAADSNQLKMPGYTMVNAFVQYRPIEHWTVMLNANNVFNALGLVEVNDSYIPSSNVTTARVINPRSISASVRFDF</sequence>
<dbReference type="GO" id="GO:0015344">
    <property type="term" value="F:siderophore uptake transmembrane transporter activity"/>
    <property type="evidence" value="ECO:0007669"/>
    <property type="project" value="TreeGrafter"/>
</dbReference>
<keyword evidence="17" id="KW-0675">Receptor</keyword>
<keyword evidence="10 12" id="KW-0472">Membrane</keyword>
<feature type="compositionally biased region" description="Low complexity" evidence="13">
    <location>
        <begin position="34"/>
        <end position="45"/>
    </location>
</feature>
<dbReference type="InterPro" id="IPR039426">
    <property type="entry name" value="TonB-dep_rcpt-like"/>
</dbReference>
<keyword evidence="4" id="KW-0410">Iron transport</keyword>
<keyword evidence="3" id="KW-1134">Transmembrane beta strand</keyword>
<evidence type="ECO:0000259" key="16">
    <source>
        <dbReference type="Pfam" id="PF07715"/>
    </source>
</evidence>
<evidence type="ECO:0000256" key="5">
    <source>
        <dbReference type="ARBA" id="ARBA00022692"/>
    </source>
</evidence>
<dbReference type="PANTHER" id="PTHR32552">
    <property type="entry name" value="FERRICHROME IRON RECEPTOR-RELATED"/>
    <property type="match status" value="1"/>
</dbReference>
<gene>
    <name evidence="17" type="ORF">G5C33_07735</name>
</gene>
<evidence type="ECO:0000256" key="3">
    <source>
        <dbReference type="ARBA" id="ARBA00022452"/>
    </source>
</evidence>
<keyword evidence="9 12" id="KW-0798">TonB box</keyword>
<dbReference type="AlphaFoldDB" id="A0A6G6Y423"/>
<keyword evidence="2" id="KW-0813">Transport</keyword>
<evidence type="ECO:0000256" key="1">
    <source>
        <dbReference type="ARBA" id="ARBA00004571"/>
    </source>
</evidence>
<dbReference type="Proteomes" id="UP000501568">
    <property type="component" value="Chromosome"/>
</dbReference>
<dbReference type="Pfam" id="PF07715">
    <property type="entry name" value="Plug"/>
    <property type="match status" value="1"/>
</dbReference>
<accession>A0A6G6Y423</accession>
<evidence type="ECO:0000256" key="11">
    <source>
        <dbReference type="ARBA" id="ARBA00023237"/>
    </source>
</evidence>
<evidence type="ECO:0000256" key="8">
    <source>
        <dbReference type="ARBA" id="ARBA00023065"/>
    </source>
</evidence>
<dbReference type="GO" id="GO:0009279">
    <property type="term" value="C:cell outer membrane"/>
    <property type="evidence" value="ECO:0007669"/>
    <property type="project" value="UniProtKB-SubCell"/>
</dbReference>
<dbReference type="RefSeq" id="WP_165326694.1">
    <property type="nucleotide sequence ID" value="NZ_CP049109.1"/>
</dbReference>
<feature type="signal peptide" evidence="14">
    <location>
        <begin position="1"/>
        <end position="22"/>
    </location>
</feature>
<evidence type="ECO:0000256" key="2">
    <source>
        <dbReference type="ARBA" id="ARBA00022448"/>
    </source>
</evidence>
<evidence type="ECO:0000259" key="15">
    <source>
        <dbReference type="Pfam" id="PF00593"/>
    </source>
</evidence>
<keyword evidence="7" id="KW-0408">Iron</keyword>
<evidence type="ECO:0000256" key="12">
    <source>
        <dbReference type="RuleBase" id="RU003357"/>
    </source>
</evidence>
<evidence type="ECO:0000256" key="4">
    <source>
        <dbReference type="ARBA" id="ARBA00022496"/>
    </source>
</evidence>
<protein>
    <submittedName>
        <fullName evidence="17">TonB-dependent receptor</fullName>
    </submittedName>
</protein>
<evidence type="ECO:0000256" key="7">
    <source>
        <dbReference type="ARBA" id="ARBA00023004"/>
    </source>
</evidence>
<reference evidence="17 18" key="1">
    <citation type="submission" date="2020-02" db="EMBL/GenBank/DDBJ databases">
        <authorList>
            <person name="Zheng R.K."/>
            <person name="Sun C.M."/>
        </authorList>
    </citation>
    <scope>NUCLEOTIDE SEQUENCE [LARGE SCALE GENOMIC DNA]</scope>
    <source>
        <strain evidence="18">zrk23</strain>
    </source>
</reference>
<proteinExistence type="inferred from homology"/>
<dbReference type="Pfam" id="PF00593">
    <property type="entry name" value="TonB_dep_Rec_b-barrel"/>
    <property type="match status" value="1"/>
</dbReference>
<evidence type="ECO:0000256" key="9">
    <source>
        <dbReference type="ARBA" id="ARBA00023077"/>
    </source>
</evidence>
<evidence type="ECO:0000256" key="13">
    <source>
        <dbReference type="SAM" id="MobiDB-lite"/>
    </source>
</evidence>
<evidence type="ECO:0000256" key="14">
    <source>
        <dbReference type="SAM" id="SignalP"/>
    </source>
</evidence>
<keyword evidence="8" id="KW-0406">Ion transport</keyword>
<feature type="chain" id="PRO_5026144978" evidence="14">
    <location>
        <begin position="23"/>
        <end position="830"/>
    </location>
</feature>
<dbReference type="KEGG" id="spzr:G5C33_07735"/>
<comment type="subcellular location">
    <subcellularLocation>
        <location evidence="1">Cell outer membrane</location>
        <topology evidence="1">Multi-pass membrane protein</topology>
    </subcellularLocation>
</comment>
<keyword evidence="6 14" id="KW-0732">Signal</keyword>
<evidence type="ECO:0000256" key="10">
    <source>
        <dbReference type="ARBA" id="ARBA00023136"/>
    </source>
</evidence>
<evidence type="ECO:0000256" key="6">
    <source>
        <dbReference type="ARBA" id="ARBA00022729"/>
    </source>
</evidence>
<dbReference type="Gene3D" id="2.40.170.20">
    <property type="entry name" value="TonB-dependent receptor, beta-barrel domain"/>
    <property type="match status" value="1"/>
</dbReference>
<keyword evidence="18" id="KW-1185">Reference proteome</keyword>
<dbReference type="InterPro" id="IPR036942">
    <property type="entry name" value="Beta-barrel_TonB_sf"/>
</dbReference>
<dbReference type="InterPro" id="IPR012910">
    <property type="entry name" value="Plug_dom"/>
</dbReference>